<accession>A0A832LW95</accession>
<keyword evidence="6 7" id="KW-0472">Membrane</keyword>
<feature type="transmembrane region" description="Helical" evidence="7">
    <location>
        <begin position="42"/>
        <end position="62"/>
    </location>
</feature>
<evidence type="ECO:0000256" key="3">
    <source>
        <dbReference type="ARBA" id="ARBA00022448"/>
    </source>
</evidence>
<reference evidence="10" key="1">
    <citation type="journal article" date="2020" name="mSystems">
        <title>Genome- and Community-Level Interaction Insights into Carbon Utilization and Element Cycling Functions of Hydrothermarchaeota in Hydrothermal Sediment.</title>
        <authorList>
            <person name="Zhou Z."/>
            <person name="Liu Y."/>
            <person name="Xu W."/>
            <person name="Pan J."/>
            <person name="Luo Z.H."/>
            <person name="Li M."/>
        </authorList>
    </citation>
    <scope>NUCLEOTIDE SEQUENCE [LARGE SCALE GENOMIC DNA]</scope>
    <source>
        <strain evidence="10">SpSt-605</strain>
    </source>
</reference>
<dbReference type="GO" id="GO:0005886">
    <property type="term" value="C:plasma membrane"/>
    <property type="evidence" value="ECO:0007669"/>
    <property type="project" value="TreeGrafter"/>
</dbReference>
<dbReference type="SUPFAM" id="SSF160240">
    <property type="entry name" value="Cation efflux protein cytoplasmic domain-like"/>
    <property type="match status" value="1"/>
</dbReference>
<organism evidence="10">
    <name type="scientific">Caldimicrobium thiodismutans</name>
    <dbReference type="NCBI Taxonomy" id="1653476"/>
    <lineage>
        <taxon>Bacteria</taxon>
        <taxon>Pseudomonadati</taxon>
        <taxon>Thermodesulfobacteriota</taxon>
        <taxon>Thermodesulfobacteria</taxon>
        <taxon>Thermodesulfobacteriales</taxon>
        <taxon>Thermodesulfobacteriaceae</taxon>
        <taxon>Caldimicrobium</taxon>
    </lineage>
</organism>
<feature type="transmembrane region" description="Helical" evidence="7">
    <location>
        <begin position="12"/>
        <end position="36"/>
    </location>
</feature>
<dbReference type="Pfam" id="PF16916">
    <property type="entry name" value="ZT_dimer"/>
    <property type="match status" value="1"/>
</dbReference>
<dbReference type="Gene3D" id="1.20.1510.10">
    <property type="entry name" value="Cation efflux protein transmembrane domain"/>
    <property type="match status" value="1"/>
</dbReference>
<dbReference type="EMBL" id="DSZU01000064">
    <property type="protein sequence ID" value="HGV55179.1"/>
    <property type="molecule type" value="Genomic_DNA"/>
</dbReference>
<dbReference type="GO" id="GO:0015341">
    <property type="term" value="F:zinc efflux antiporter activity"/>
    <property type="evidence" value="ECO:0007669"/>
    <property type="project" value="TreeGrafter"/>
</dbReference>
<dbReference type="GO" id="GO:0015093">
    <property type="term" value="F:ferrous iron transmembrane transporter activity"/>
    <property type="evidence" value="ECO:0007669"/>
    <property type="project" value="TreeGrafter"/>
</dbReference>
<dbReference type="GO" id="GO:0006882">
    <property type="term" value="P:intracellular zinc ion homeostasis"/>
    <property type="evidence" value="ECO:0007669"/>
    <property type="project" value="TreeGrafter"/>
</dbReference>
<dbReference type="InterPro" id="IPR058533">
    <property type="entry name" value="Cation_efflux_TM"/>
</dbReference>
<dbReference type="InterPro" id="IPR050291">
    <property type="entry name" value="CDF_Transporter"/>
</dbReference>
<comment type="similarity">
    <text evidence="2">Belongs to the cation diffusion facilitator (CDF) transporter (TC 2.A.4) family.</text>
</comment>
<keyword evidence="5 7" id="KW-1133">Transmembrane helix</keyword>
<evidence type="ECO:0000256" key="5">
    <source>
        <dbReference type="ARBA" id="ARBA00022989"/>
    </source>
</evidence>
<proteinExistence type="inferred from homology"/>
<feature type="transmembrane region" description="Helical" evidence="7">
    <location>
        <begin position="150"/>
        <end position="173"/>
    </location>
</feature>
<gene>
    <name evidence="10" type="ORF">ENT73_03730</name>
</gene>
<feature type="transmembrane region" description="Helical" evidence="7">
    <location>
        <begin position="83"/>
        <end position="105"/>
    </location>
</feature>
<dbReference type="AlphaFoldDB" id="A0A832LW95"/>
<dbReference type="NCBIfam" id="TIGR01297">
    <property type="entry name" value="CDF"/>
    <property type="match status" value="1"/>
</dbReference>
<evidence type="ECO:0000256" key="6">
    <source>
        <dbReference type="ARBA" id="ARBA00023136"/>
    </source>
</evidence>
<evidence type="ECO:0000259" key="8">
    <source>
        <dbReference type="Pfam" id="PF01545"/>
    </source>
</evidence>
<comment type="caution">
    <text evidence="10">The sequence shown here is derived from an EMBL/GenBank/DDBJ whole genome shotgun (WGS) entry which is preliminary data.</text>
</comment>
<dbReference type="InterPro" id="IPR027469">
    <property type="entry name" value="Cation_efflux_TMD_sf"/>
</dbReference>
<dbReference type="InterPro" id="IPR027470">
    <property type="entry name" value="Cation_efflux_CTD"/>
</dbReference>
<protein>
    <submittedName>
        <fullName evidence="10">Cation transporter</fullName>
    </submittedName>
</protein>
<dbReference type="Pfam" id="PF01545">
    <property type="entry name" value="Cation_efflux"/>
    <property type="match status" value="1"/>
</dbReference>
<dbReference type="InterPro" id="IPR036837">
    <property type="entry name" value="Cation_efflux_CTD_sf"/>
</dbReference>
<dbReference type="PANTHER" id="PTHR43840:SF15">
    <property type="entry name" value="MITOCHONDRIAL METAL TRANSPORTER 1-RELATED"/>
    <property type="match status" value="1"/>
</dbReference>
<sequence length="303" mass="34258">MHMANLHSDSKAFRLSLISLFLSTVICLIKFLAYYLTDSVAIYSDAMESIVNIFSALLAMIGTKIALKPSDKEHPYGHTKVEYLVSIVESFFILLASISIFWEAWQSIIHKKMPENLNYGLFFLSLGLILNLLLALPIYRQGKREASPILISHATHLFTDVLTTLGVFAGILITKITELWFIDALLGMLISINILYLGYKIFKDSINSLLDVSLSKEKIEDIFKIINDSIKTSSILNIQIGNFKSRKAGRKNFIEFNLIVPGEISVQEAHDLCDHIEKNIKETHPDINVIIHIEPIKSSQNNY</sequence>
<dbReference type="Gene3D" id="3.30.70.1350">
    <property type="entry name" value="Cation efflux protein, cytoplasmic domain"/>
    <property type="match status" value="1"/>
</dbReference>
<dbReference type="SUPFAM" id="SSF161111">
    <property type="entry name" value="Cation efflux protein transmembrane domain-like"/>
    <property type="match status" value="1"/>
</dbReference>
<evidence type="ECO:0000313" key="10">
    <source>
        <dbReference type="EMBL" id="HGV55179.1"/>
    </source>
</evidence>
<evidence type="ECO:0000256" key="2">
    <source>
        <dbReference type="ARBA" id="ARBA00008114"/>
    </source>
</evidence>
<evidence type="ECO:0000256" key="7">
    <source>
        <dbReference type="SAM" id="Phobius"/>
    </source>
</evidence>
<name>A0A832LW95_9BACT</name>
<dbReference type="GO" id="GO:0015086">
    <property type="term" value="F:cadmium ion transmembrane transporter activity"/>
    <property type="evidence" value="ECO:0007669"/>
    <property type="project" value="TreeGrafter"/>
</dbReference>
<dbReference type="InterPro" id="IPR002524">
    <property type="entry name" value="Cation_efflux"/>
</dbReference>
<feature type="domain" description="Cation efflux protein cytoplasmic" evidence="9">
    <location>
        <begin position="239"/>
        <end position="295"/>
    </location>
</feature>
<feature type="domain" description="Cation efflux protein transmembrane" evidence="8">
    <location>
        <begin position="17"/>
        <end position="210"/>
    </location>
</feature>
<evidence type="ECO:0000256" key="1">
    <source>
        <dbReference type="ARBA" id="ARBA00004141"/>
    </source>
</evidence>
<feature type="transmembrane region" description="Helical" evidence="7">
    <location>
        <begin position="117"/>
        <end position="138"/>
    </location>
</feature>
<dbReference type="PANTHER" id="PTHR43840">
    <property type="entry name" value="MITOCHONDRIAL METAL TRANSPORTER 1-RELATED"/>
    <property type="match status" value="1"/>
</dbReference>
<evidence type="ECO:0000256" key="4">
    <source>
        <dbReference type="ARBA" id="ARBA00022692"/>
    </source>
</evidence>
<feature type="transmembrane region" description="Helical" evidence="7">
    <location>
        <begin position="179"/>
        <end position="199"/>
    </location>
</feature>
<keyword evidence="4 7" id="KW-0812">Transmembrane</keyword>
<comment type="subcellular location">
    <subcellularLocation>
        <location evidence="1">Membrane</location>
        <topology evidence="1">Multi-pass membrane protein</topology>
    </subcellularLocation>
</comment>
<keyword evidence="3" id="KW-0813">Transport</keyword>
<evidence type="ECO:0000259" key="9">
    <source>
        <dbReference type="Pfam" id="PF16916"/>
    </source>
</evidence>